<evidence type="ECO:0000313" key="3">
    <source>
        <dbReference type="Proteomes" id="UP000184432"/>
    </source>
</evidence>
<name>A0A1M6CX23_9FLAO</name>
<evidence type="ECO:0000313" key="2">
    <source>
        <dbReference type="EMBL" id="SHI65625.1"/>
    </source>
</evidence>
<dbReference type="Pfam" id="PF11922">
    <property type="entry name" value="DUF3440"/>
    <property type="match status" value="2"/>
</dbReference>
<dbReference type="SUPFAM" id="SSF52402">
    <property type="entry name" value="Adenine nucleotide alpha hydrolases-like"/>
    <property type="match status" value="1"/>
</dbReference>
<dbReference type="PANTHER" id="PTHR30083:SF0">
    <property type="entry name" value="3'-PHOSPHOADENOSINE 5'-PHOSPHOSULFATE SULFOTRANSFERASE (PAPS REDUCTASE)_FAD SYNTHETASE"/>
    <property type="match status" value="1"/>
</dbReference>
<dbReference type="STRING" id="570521.SAMN04488508_102329"/>
<proteinExistence type="predicted"/>
<dbReference type="InterPro" id="IPR014729">
    <property type="entry name" value="Rossmann-like_a/b/a_fold"/>
</dbReference>
<sequence>MPKNYLQENVHVAAKKRIQDIFNTFPKVYIAFSGGKDSTVMLHMALEVARSENRLPLDVLFVDLEGQYDTTIRHIEEVALNSEEINLHWICLPLNLRNSVSVFQPHWRCWDPEQSNVWIRPMPTHPQVVSDPEQYTFFKHGMEFEDFVYQWGNWFSNGERCTCLLGIRSDESLNRFFSVTKHGWRGKNWLSKASNNLVFSYPIYDWRTEDIWRYVGKQNIQYNTLYDYFYLCGMSIHKMRICQPYGDDQRQSLIYYQQIEPDTWNKVVKRVRGVNFGALYSKTAVLGRIKVVLPEGLTWQRYAHILLQSMPAITRKHYTGKIKTFLKWWDTNGFTLDLIPDQGNLKLENTGKMPSWRRICKCIIKNDWWCRSLGFCQTKNTYKTLYAKKQPHE</sequence>
<gene>
    <name evidence="2" type="ORF">SAMN04488508_102329</name>
</gene>
<dbReference type="AlphaFoldDB" id="A0A1M6CX23"/>
<dbReference type="GO" id="GO:0016740">
    <property type="term" value="F:transferase activity"/>
    <property type="evidence" value="ECO:0007669"/>
    <property type="project" value="UniProtKB-KW"/>
</dbReference>
<dbReference type="Gene3D" id="3.40.50.620">
    <property type="entry name" value="HUPs"/>
    <property type="match status" value="1"/>
</dbReference>
<accession>A0A1M6CX23</accession>
<dbReference type="Pfam" id="PF01507">
    <property type="entry name" value="PAPS_reduct"/>
    <property type="match status" value="1"/>
</dbReference>
<dbReference type="InterPro" id="IPR002500">
    <property type="entry name" value="PAPS_reduct_dom"/>
</dbReference>
<reference evidence="3" key="1">
    <citation type="submission" date="2016-11" db="EMBL/GenBank/DDBJ databases">
        <authorList>
            <person name="Varghese N."/>
            <person name="Submissions S."/>
        </authorList>
    </citation>
    <scope>NUCLEOTIDE SEQUENCE [LARGE SCALE GENOMIC DNA]</scope>
    <source>
        <strain evidence="3">DSM 22623</strain>
    </source>
</reference>
<dbReference type="EMBL" id="FQYP01000002">
    <property type="protein sequence ID" value="SHI65625.1"/>
    <property type="molecule type" value="Genomic_DNA"/>
</dbReference>
<feature type="domain" description="Phosphoadenosine phosphosulphate reductase" evidence="1">
    <location>
        <begin position="28"/>
        <end position="228"/>
    </location>
</feature>
<dbReference type="GO" id="GO:0071453">
    <property type="term" value="P:cellular response to oxygen levels"/>
    <property type="evidence" value="ECO:0007669"/>
    <property type="project" value="TreeGrafter"/>
</dbReference>
<dbReference type="InterPro" id="IPR021845">
    <property type="entry name" value="DUF3440"/>
</dbReference>
<evidence type="ECO:0000259" key="1">
    <source>
        <dbReference type="Pfam" id="PF01507"/>
    </source>
</evidence>
<dbReference type="Proteomes" id="UP000184432">
    <property type="component" value="Unassembled WGS sequence"/>
</dbReference>
<organism evidence="2 3">
    <name type="scientific">Aquimarina spongiae</name>
    <dbReference type="NCBI Taxonomy" id="570521"/>
    <lineage>
        <taxon>Bacteria</taxon>
        <taxon>Pseudomonadati</taxon>
        <taxon>Bacteroidota</taxon>
        <taxon>Flavobacteriia</taxon>
        <taxon>Flavobacteriales</taxon>
        <taxon>Flavobacteriaceae</taxon>
        <taxon>Aquimarina</taxon>
    </lineage>
</organism>
<dbReference type="PANTHER" id="PTHR30083">
    <property type="entry name" value="TRANSCRIPTIONAL REGULATOR-RELATED"/>
    <property type="match status" value="1"/>
</dbReference>
<keyword evidence="2" id="KW-0808">Transferase</keyword>
<keyword evidence="3" id="KW-1185">Reference proteome</keyword>
<protein>
    <submittedName>
        <fullName evidence="2">Predicted phosphoadenosine phosphosulfate sulfurtransferase, contains C-terminal DUF3440 domain</fullName>
    </submittedName>
</protein>
<dbReference type="OrthoDB" id="9794018at2"/>
<dbReference type="RefSeq" id="WP_073315037.1">
    <property type="nucleotide sequence ID" value="NZ_FQYP01000002.1"/>
</dbReference>